<reference evidence="1 2" key="1">
    <citation type="submission" date="2019-01" db="EMBL/GenBank/DDBJ databases">
        <authorList>
            <consortium name="Pathogen Informatics"/>
        </authorList>
    </citation>
    <scope>NUCLEOTIDE SEQUENCE [LARGE SCALE GENOMIC DNA]</scope>
    <source>
        <strain evidence="1 2">NCTC10122</strain>
    </source>
</reference>
<accession>A0A449A9P9</accession>
<sequence>MKDLLHLYSDRLYFKNVTEKTPIKYGSLTLLAYSIDLALNKNSKILVTILGKTQHQYIRKLSAFLQTKKHQIYTYDKPVSSSLWIDELAFKTNELDYLIKIFIDSKNQNAYIKILDKNLQSINKNLLEKIIQSYNENMVFKFDSTTAQSFNNIKYQTIVNSSTSKSGILKPFIGIRQRYKSKTYLFHQNNLNSFEISKSLLTNYPSDFIAKNKSLSIKKIKTLLYFFEAYFTREKISSIIHQNEIDKIDIFLRINNKFQLINSNLLAMIYLDFYLEEYKRAHVDISKFIVLIPHSANNGIKELLSQYNVGWEYFDEATYKDLLKNSNYVFAYNENNFIANPKYSNEFNNHYFITCLIWMINSYLNRNNLLSFKHNRIIECFGQYKQVNFQNKIVVKNIDHLIEFTKEFVKNKPLKNIQNCSAILSYEDSKFYLFKLSNSKNHELIVYYDFTTDKIKVTTNLCYVYKFKPVFAFFDTFKAKVLTSKIFKLIKKFLSKKHNNKSRI</sequence>
<dbReference type="Proteomes" id="UP000290942">
    <property type="component" value="Chromosome"/>
</dbReference>
<evidence type="ECO:0000313" key="2">
    <source>
        <dbReference type="Proteomes" id="UP000290942"/>
    </source>
</evidence>
<dbReference type="AlphaFoldDB" id="A0A449A9P9"/>
<proteinExistence type="predicted"/>
<dbReference type="RefSeq" id="WP_129687834.1">
    <property type="nucleotide sequence ID" value="NZ_LR214970.1"/>
</dbReference>
<gene>
    <name evidence="1" type="ORF">NCTC10122_00589</name>
</gene>
<dbReference type="NCBIfam" id="NF045968">
    <property type="entry name" value="mutase_MAG5620"/>
    <property type="match status" value="1"/>
</dbReference>
<dbReference type="EMBL" id="LR214970">
    <property type="protein sequence ID" value="VEU61003.1"/>
    <property type="molecule type" value="Genomic_DNA"/>
</dbReference>
<organism evidence="1 2">
    <name type="scientific">Mycoplasmopsis bovigenitalium</name>
    <dbReference type="NCBI Taxonomy" id="2112"/>
    <lineage>
        <taxon>Bacteria</taxon>
        <taxon>Bacillati</taxon>
        <taxon>Mycoplasmatota</taxon>
        <taxon>Mycoplasmoidales</taxon>
        <taxon>Metamycoplasmataceae</taxon>
        <taxon>Mycoplasmopsis</taxon>
    </lineage>
</organism>
<protein>
    <submittedName>
        <fullName evidence="1">Uncharacterized protein</fullName>
    </submittedName>
</protein>
<evidence type="ECO:0000313" key="1">
    <source>
        <dbReference type="EMBL" id="VEU61003.1"/>
    </source>
</evidence>
<name>A0A449A9P9_9BACT</name>